<organism evidence="10">
    <name type="scientific">Thermosphaera aggregans</name>
    <dbReference type="NCBI Taxonomy" id="54254"/>
    <lineage>
        <taxon>Archaea</taxon>
        <taxon>Thermoproteota</taxon>
        <taxon>Thermoprotei</taxon>
        <taxon>Desulfurococcales</taxon>
        <taxon>Desulfurococcaceae</taxon>
        <taxon>Thermosphaera</taxon>
    </lineage>
</organism>
<evidence type="ECO:0000256" key="7">
    <source>
        <dbReference type="ARBA" id="ARBA00023065"/>
    </source>
</evidence>
<evidence type="ECO:0000256" key="8">
    <source>
        <dbReference type="ARBA" id="ARBA00023136"/>
    </source>
</evidence>
<evidence type="ECO:0000256" key="4">
    <source>
        <dbReference type="ARBA" id="ARBA00022475"/>
    </source>
</evidence>
<name>A0A7C2FQ62_9CREN</name>
<keyword evidence="8 9" id="KW-0472">Membrane</keyword>
<evidence type="ECO:0000256" key="1">
    <source>
        <dbReference type="ARBA" id="ARBA00004651"/>
    </source>
</evidence>
<dbReference type="PANTHER" id="PTHR32024:SF2">
    <property type="entry name" value="TRK SYSTEM POTASSIUM UPTAKE PROTEIN TRKG-RELATED"/>
    <property type="match status" value="1"/>
</dbReference>
<evidence type="ECO:0000256" key="3">
    <source>
        <dbReference type="ARBA" id="ARBA00022448"/>
    </source>
</evidence>
<feature type="transmembrane region" description="Helical" evidence="9">
    <location>
        <begin position="271"/>
        <end position="293"/>
    </location>
</feature>
<dbReference type="PANTHER" id="PTHR32024">
    <property type="entry name" value="TRK SYSTEM POTASSIUM UPTAKE PROTEIN TRKG-RELATED"/>
    <property type="match status" value="1"/>
</dbReference>
<dbReference type="GO" id="GO:0030001">
    <property type="term" value="P:metal ion transport"/>
    <property type="evidence" value="ECO:0007669"/>
    <property type="project" value="UniProtKB-ARBA"/>
</dbReference>
<comment type="caution">
    <text evidence="10">The sequence shown here is derived from an EMBL/GenBank/DDBJ whole genome shotgun (WGS) entry which is preliminary data.</text>
</comment>
<feature type="transmembrane region" description="Helical" evidence="9">
    <location>
        <begin position="331"/>
        <end position="353"/>
    </location>
</feature>
<keyword evidence="5 9" id="KW-0812">Transmembrane</keyword>
<feature type="transmembrane region" description="Helical" evidence="9">
    <location>
        <begin position="394"/>
        <end position="416"/>
    </location>
</feature>
<feature type="transmembrane region" description="Helical" evidence="9">
    <location>
        <begin position="226"/>
        <end position="251"/>
    </location>
</feature>
<protein>
    <submittedName>
        <fullName evidence="10">TrkH family potassium uptake protein</fullName>
    </submittedName>
</protein>
<gene>
    <name evidence="10" type="ORF">ENP55_01065</name>
</gene>
<feature type="transmembrane region" description="Helical" evidence="9">
    <location>
        <begin position="452"/>
        <end position="476"/>
    </location>
</feature>
<feature type="transmembrane region" description="Helical" evidence="9">
    <location>
        <begin position="131"/>
        <end position="153"/>
    </location>
</feature>
<dbReference type="InterPro" id="IPR003445">
    <property type="entry name" value="Cat_transpt"/>
</dbReference>
<feature type="transmembrane region" description="Helical" evidence="9">
    <location>
        <begin position="182"/>
        <end position="205"/>
    </location>
</feature>
<keyword evidence="3" id="KW-0813">Transport</keyword>
<feature type="transmembrane region" description="Helical" evidence="9">
    <location>
        <begin position="68"/>
        <end position="91"/>
    </location>
</feature>
<dbReference type="GO" id="GO:0005886">
    <property type="term" value="C:plasma membrane"/>
    <property type="evidence" value="ECO:0007669"/>
    <property type="project" value="UniProtKB-SubCell"/>
</dbReference>
<comment type="similarity">
    <text evidence="2">Belongs to the TrkH potassium transport family.</text>
</comment>
<keyword evidence="7" id="KW-0406">Ion transport</keyword>
<keyword evidence="6 9" id="KW-1133">Transmembrane helix</keyword>
<feature type="transmembrane region" description="Helical" evidence="9">
    <location>
        <begin position="12"/>
        <end position="32"/>
    </location>
</feature>
<evidence type="ECO:0000256" key="5">
    <source>
        <dbReference type="ARBA" id="ARBA00022692"/>
    </source>
</evidence>
<dbReference type="AlphaFoldDB" id="A0A7C2FQ62"/>
<dbReference type="GO" id="GO:0008324">
    <property type="term" value="F:monoatomic cation transmembrane transporter activity"/>
    <property type="evidence" value="ECO:0007669"/>
    <property type="project" value="InterPro"/>
</dbReference>
<keyword evidence="4" id="KW-1003">Cell membrane</keyword>
<comment type="subcellular location">
    <subcellularLocation>
        <location evidence="1">Cell membrane</location>
        <topology evidence="1">Multi-pass membrane protein</topology>
    </subcellularLocation>
</comment>
<dbReference type="Pfam" id="PF02386">
    <property type="entry name" value="TrkH"/>
    <property type="match status" value="1"/>
</dbReference>
<feature type="transmembrane region" description="Helical" evidence="9">
    <location>
        <begin position="38"/>
        <end position="56"/>
    </location>
</feature>
<evidence type="ECO:0000256" key="6">
    <source>
        <dbReference type="ARBA" id="ARBA00022989"/>
    </source>
</evidence>
<evidence type="ECO:0000256" key="9">
    <source>
        <dbReference type="SAM" id="Phobius"/>
    </source>
</evidence>
<sequence length="485" mass="52322">MVELRGLNVLKTIGALMSLLGALMISVPLIDLASGEQVSAGFLVFSITLMLGGFLLSRIRTQEGLSFVEAVLSSTLAWTLLPAISAIPLSIELSIPLYDAFFESVSGFTGTGLTVLTGLENLKPSILFWRALMQWVGELGFVVFAMVLFPFFYKYGLLMYGVERPVRIEASMYRTAKRLFNIYILLTLAGTLMLYYSGMNIFDAITHSMTGIATGGMSNYDANYDVIYRAAPLTSIPLIVVMVLGATNFLLLDKLLRGDVGDVARNEEFRLYMILLLFFSATTSISMLVSGAISSSISETIVSGVFNAISAMTTTGFNIGVIGQLPYISKLILTFSMLIGGMTFATVGGIKVLRFLIILKKLKATSISIVTGGRAEMRIRLGGNVMDDSETASAFLLALTHFTAVFIGAMLIKLVLPGFDYADALFESASAASCVGLSTGITSAMAPAGVKAVLIVLMILGRLEYLPLLMLIGWILGRKTIKLLR</sequence>
<evidence type="ECO:0000313" key="10">
    <source>
        <dbReference type="EMBL" id="HEF86903.1"/>
    </source>
</evidence>
<evidence type="ECO:0000256" key="2">
    <source>
        <dbReference type="ARBA" id="ARBA00009137"/>
    </source>
</evidence>
<proteinExistence type="inferred from homology"/>
<reference evidence="10" key="1">
    <citation type="journal article" date="2020" name="mSystems">
        <title>Genome- and Community-Level Interaction Insights into Carbon Utilization and Element Cycling Functions of Hydrothermarchaeota in Hydrothermal Sediment.</title>
        <authorList>
            <person name="Zhou Z."/>
            <person name="Liu Y."/>
            <person name="Xu W."/>
            <person name="Pan J."/>
            <person name="Luo Z.H."/>
            <person name="Li M."/>
        </authorList>
    </citation>
    <scope>NUCLEOTIDE SEQUENCE [LARGE SCALE GENOMIC DNA]</scope>
    <source>
        <strain evidence="10">SpSt-23</strain>
    </source>
</reference>
<accession>A0A7C2FQ62</accession>
<dbReference type="EMBL" id="DSJT01000004">
    <property type="protein sequence ID" value="HEF86903.1"/>
    <property type="molecule type" value="Genomic_DNA"/>
</dbReference>